<comment type="caution">
    <text evidence="1">The sequence shown here is derived from an EMBL/GenBank/DDBJ whole genome shotgun (WGS) entry which is preliminary data.</text>
</comment>
<protein>
    <submittedName>
        <fullName evidence="1">Unnamed protein product</fullName>
    </submittedName>
</protein>
<gene>
    <name evidence="1" type="ORF">Pfra01_000339200</name>
</gene>
<dbReference type="AlphaFoldDB" id="A0A9W6WYJ4"/>
<keyword evidence="2" id="KW-1185">Reference proteome</keyword>
<accession>A0A9W6WYJ4</accession>
<dbReference type="EMBL" id="BSXT01000261">
    <property type="protein sequence ID" value="GMF22698.1"/>
    <property type="molecule type" value="Genomic_DNA"/>
</dbReference>
<dbReference type="OrthoDB" id="57792at2759"/>
<evidence type="ECO:0000313" key="2">
    <source>
        <dbReference type="Proteomes" id="UP001165121"/>
    </source>
</evidence>
<evidence type="ECO:0000313" key="1">
    <source>
        <dbReference type="EMBL" id="GMF22698.1"/>
    </source>
</evidence>
<organism evidence="1 2">
    <name type="scientific">Phytophthora fragariaefolia</name>
    <dbReference type="NCBI Taxonomy" id="1490495"/>
    <lineage>
        <taxon>Eukaryota</taxon>
        <taxon>Sar</taxon>
        <taxon>Stramenopiles</taxon>
        <taxon>Oomycota</taxon>
        <taxon>Peronosporomycetes</taxon>
        <taxon>Peronosporales</taxon>
        <taxon>Peronosporaceae</taxon>
        <taxon>Phytophthora</taxon>
    </lineage>
</organism>
<dbReference type="Proteomes" id="UP001165121">
    <property type="component" value="Unassembled WGS sequence"/>
</dbReference>
<name>A0A9W6WYJ4_9STRA</name>
<proteinExistence type="predicted"/>
<reference evidence="1" key="1">
    <citation type="submission" date="2023-04" db="EMBL/GenBank/DDBJ databases">
        <title>Phytophthora fragariaefolia NBRC 109709.</title>
        <authorList>
            <person name="Ichikawa N."/>
            <person name="Sato H."/>
            <person name="Tonouchi N."/>
        </authorList>
    </citation>
    <scope>NUCLEOTIDE SEQUENCE</scope>
    <source>
        <strain evidence="1">NBRC 109709</strain>
    </source>
</reference>
<sequence length="127" mass="13690">MIRNCPGRYIIKHKKQAPFLIDGVPVTAIETGSFVRKALAACGGEVPAVVVHDLVSSRCIDRVKVVVFGTEGSGGGVITYCKQECSSSNQEREDTAVYVHTLNTASGLRRKLGGLQIDHVLNLTDHL</sequence>